<name>A0ABU7U523_9PROT</name>
<keyword evidence="13" id="KW-1185">Reference proteome</keyword>
<keyword evidence="7 9" id="KW-0472">Membrane</keyword>
<feature type="transmembrane region" description="Helical" evidence="9">
    <location>
        <begin position="38"/>
        <end position="56"/>
    </location>
</feature>
<keyword evidence="6 9" id="KW-1133">Transmembrane helix</keyword>
<reference evidence="12 13" key="1">
    <citation type="submission" date="2023-10" db="EMBL/GenBank/DDBJ databases">
        <title>Sorlinia euscelidii gen. nov., sp. nov., an acetic acid bacteria isolated from the gut of Euscelidius variegatus emitter.</title>
        <authorList>
            <person name="Michoud G."/>
            <person name="Marasco R."/>
            <person name="Seferji K."/>
            <person name="Gonella E."/>
            <person name="Garuglieri E."/>
            <person name="Alma A."/>
            <person name="Mapelli F."/>
            <person name="Borin S."/>
            <person name="Daffonchio D."/>
            <person name="Crotti E."/>
        </authorList>
    </citation>
    <scope>NUCLEOTIDE SEQUENCE [LARGE SCALE GENOMIC DNA]</scope>
    <source>
        <strain evidence="12 13">EV16P</strain>
    </source>
</reference>
<evidence type="ECO:0000313" key="12">
    <source>
        <dbReference type="EMBL" id="MEE8659338.1"/>
    </source>
</evidence>
<dbReference type="Proteomes" id="UP001312908">
    <property type="component" value="Unassembled WGS sequence"/>
</dbReference>
<feature type="domain" description="POTRA" evidence="11">
    <location>
        <begin position="77"/>
        <end position="145"/>
    </location>
</feature>
<keyword evidence="3 9" id="KW-0997">Cell inner membrane</keyword>
<evidence type="ECO:0000256" key="2">
    <source>
        <dbReference type="ARBA" id="ARBA00022475"/>
    </source>
</evidence>
<evidence type="ECO:0000256" key="1">
    <source>
        <dbReference type="ARBA" id="ARBA00004370"/>
    </source>
</evidence>
<evidence type="ECO:0000259" key="11">
    <source>
        <dbReference type="PROSITE" id="PS51779"/>
    </source>
</evidence>
<sequence>MTRARSERKPPTRDVYLQDRPSRIAMFLRRVRRTAPQIIFVALLVAVLGGCGYLFFQQISQSRNDIFRSWLEDHTLLPINHIDIIGARLTSRAEVEKALGAARGKPIFSFAIADAQKRLSALLFVSNVTVQRRMPDTVRIVLEERDPLAIWQIKGKFMLINRDGAQIADAFGLRDHVRAFMSLPLVVGDGADKAAPDFLAALAEAPTVRPFVAASIRVGHRRWTLLLKDGTQIYLPEGHEREALKRLTLYQQKFRLLERPVPLIDMRLPDRMVIRLPQSPSVGNHVAQDLLKTQHAAPGKTPPDSRPPEKSLHGDSVPAPPRAPPLSGRTLPLPLTP</sequence>
<dbReference type="EMBL" id="JAWJZY010000004">
    <property type="protein sequence ID" value="MEE8659338.1"/>
    <property type="molecule type" value="Genomic_DNA"/>
</dbReference>
<evidence type="ECO:0000313" key="13">
    <source>
        <dbReference type="Proteomes" id="UP001312908"/>
    </source>
</evidence>
<protein>
    <recommendedName>
        <fullName evidence="9">Cell division protein FtsQ</fullName>
    </recommendedName>
</protein>
<gene>
    <name evidence="9" type="primary">ftsQ</name>
    <name evidence="12" type="ORF">DOFOFD_10000</name>
</gene>
<keyword evidence="5 9" id="KW-0812">Transmembrane</keyword>
<dbReference type="Gene3D" id="3.10.20.310">
    <property type="entry name" value="membrane protein fhac"/>
    <property type="match status" value="1"/>
</dbReference>
<evidence type="ECO:0000256" key="7">
    <source>
        <dbReference type="ARBA" id="ARBA00023136"/>
    </source>
</evidence>
<dbReference type="HAMAP" id="MF_00911">
    <property type="entry name" value="FtsQ_subfam"/>
    <property type="match status" value="1"/>
</dbReference>
<keyword evidence="4 9" id="KW-0132">Cell division</keyword>
<comment type="similarity">
    <text evidence="9">Belongs to the FtsQ/DivIB family. FtsQ subfamily.</text>
</comment>
<accession>A0ABU7U523</accession>
<evidence type="ECO:0000256" key="3">
    <source>
        <dbReference type="ARBA" id="ARBA00022519"/>
    </source>
</evidence>
<dbReference type="RefSeq" id="WP_394820171.1">
    <property type="nucleotide sequence ID" value="NZ_JAWJZY010000004.1"/>
</dbReference>
<feature type="region of interest" description="Disordered" evidence="10">
    <location>
        <begin position="293"/>
        <end position="337"/>
    </location>
</feature>
<keyword evidence="2 9" id="KW-1003">Cell membrane</keyword>
<dbReference type="InterPro" id="IPR013685">
    <property type="entry name" value="POTRA_FtsQ_type"/>
</dbReference>
<proteinExistence type="inferred from homology"/>
<comment type="subcellular location">
    <subcellularLocation>
        <location evidence="9">Cell inner membrane</location>
        <topology evidence="9">Single-pass type II membrane protein</topology>
    </subcellularLocation>
    <subcellularLocation>
        <location evidence="1">Membrane</location>
    </subcellularLocation>
    <text evidence="9">Localizes to the division septum.</text>
</comment>
<dbReference type="PANTHER" id="PTHR35851">
    <property type="entry name" value="CELL DIVISION PROTEIN FTSQ"/>
    <property type="match status" value="1"/>
</dbReference>
<comment type="function">
    <text evidence="9">Essential cell division protein.</text>
</comment>
<evidence type="ECO:0000256" key="9">
    <source>
        <dbReference type="HAMAP-Rule" id="MF_00911"/>
    </source>
</evidence>
<evidence type="ECO:0000256" key="5">
    <source>
        <dbReference type="ARBA" id="ARBA00022692"/>
    </source>
</evidence>
<evidence type="ECO:0000256" key="6">
    <source>
        <dbReference type="ARBA" id="ARBA00022989"/>
    </source>
</evidence>
<comment type="caution">
    <text evidence="12">The sequence shown here is derived from an EMBL/GenBank/DDBJ whole genome shotgun (WGS) entry which is preliminary data.</text>
</comment>
<keyword evidence="8 9" id="KW-0131">Cell cycle</keyword>
<dbReference type="InterPro" id="IPR034746">
    <property type="entry name" value="POTRA"/>
</dbReference>
<evidence type="ECO:0000256" key="8">
    <source>
        <dbReference type="ARBA" id="ARBA00023306"/>
    </source>
</evidence>
<dbReference type="PROSITE" id="PS51779">
    <property type="entry name" value="POTRA"/>
    <property type="match status" value="1"/>
</dbReference>
<evidence type="ECO:0000256" key="10">
    <source>
        <dbReference type="SAM" id="MobiDB-lite"/>
    </source>
</evidence>
<organism evidence="12 13">
    <name type="scientific">Sorlinia euscelidii</name>
    <dbReference type="NCBI Taxonomy" id="3081148"/>
    <lineage>
        <taxon>Bacteria</taxon>
        <taxon>Pseudomonadati</taxon>
        <taxon>Pseudomonadota</taxon>
        <taxon>Alphaproteobacteria</taxon>
        <taxon>Acetobacterales</taxon>
        <taxon>Acetobacteraceae</taxon>
        <taxon>Sorlinia</taxon>
    </lineage>
</organism>
<dbReference type="InterPro" id="IPR005548">
    <property type="entry name" value="Cell_div_FtsQ/DivIB_C"/>
</dbReference>
<dbReference type="PANTHER" id="PTHR35851:SF1">
    <property type="entry name" value="CELL DIVISION PROTEIN FTSQ"/>
    <property type="match status" value="1"/>
</dbReference>
<dbReference type="Pfam" id="PF03799">
    <property type="entry name" value="FtsQ_DivIB_C"/>
    <property type="match status" value="1"/>
</dbReference>
<dbReference type="InterPro" id="IPR026579">
    <property type="entry name" value="FtsQ"/>
</dbReference>
<evidence type="ECO:0000256" key="4">
    <source>
        <dbReference type="ARBA" id="ARBA00022618"/>
    </source>
</evidence>
<dbReference type="Pfam" id="PF08478">
    <property type="entry name" value="POTRA_1"/>
    <property type="match status" value="1"/>
</dbReference>